<dbReference type="FunFam" id="3.40.50.300:FF:000541">
    <property type="entry name" value="Immunity related GTPase M"/>
    <property type="match status" value="1"/>
</dbReference>
<evidence type="ECO:0000313" key="8">
    <source>
        <dbReference type="Proteomes" id="UP001591681"/>
    </source>
</evidence>
<accession>A0ABD1IU74</accession>
<feature type="transmembrane region" description="Helical" evidence="5">
    <location>
        <begin position="343"/>
        <end position="363"/>
    </location>
</feature>
<sequence length="384" mass="42312">MESQLAEVRAALSQSGESTFEGAKAKAELVVQELNNVTLNIAVTGVTGAGKSSFVNALRGVKDGEEGAAPTGVEKSTMTPTMYRHPTMPNVNIWDLPGIGTESFSAREYIEKVNFNTYDFFLILTSTRLREYDIMLAKEIEKNKKNFYFIRTKVDQNVDAEKRKGKTEEQTLSLIRNALEEKSSDFGSARIFLVSSWELHKFDFNKLICVLEIDLPDNKRNAVNQSLPVYSMEILDKKFNTFKKVIWVVAFASGAVGAIPVPGVSAALDFPMIAGFLTKCYFSFGLNEKSLTKLSDRVNKSMLAKIHESKLIKVIAARSMACLAVELSSYLASEGLEAELKVVPILGSVTGAVLSFSTTLLVLRKGLDELYRAAKKVVKMAGID</sequence>
<keyword evidence="5" id="KW-0472">Membrane</keyword>
<evidence type="ECO:0000259" key="6">
    <source>
        <dbReference type="PROSITE" id="PS51716"/>
    </source>
</evidence>
<gene>
    <name evidence="7" type="ORF">ACEWY4_026057</name>
</gene>
<organism evidence="7 8">
    <name type="scientific">Coilia grayii</name>
    <name type="common">Gray's grenadier anchovy</name>
    <dbReference type="NCBI Taxonomy" id="363190"/>
    <lineage>
        <taxon>Eukaryota</taxon>
        <taxon>Metazoa</taxon>
        <taxon>Chordata</taxon>
        <taxon>Craniata</taxon>
        <taxon>Vertebrata</taxon>
        <taxon>Euteleostomi</taxon>
        <taxon>Actinopterygii</taxon>
        <taxon>Neopterygii</taxon>
        <taxon>Teleostei</taxon>
        <taxon>Clupei</taxon>
        <taxon>Clupeiformes</taxon>
        <taxon>Clupeoidei</taxon>
        <taxon>Engraulidae</taxon>
        <taxon>Coilinae</taxon>
        <taxon>Coilia</taxon>
    </lineage>
</organism>
<keyword evidence="4" id="KW-0342">GTP-binding</keyword>
<protein>
    <recommendedName>
        <fullName evidence="6">IRG-type G domain-containing protein</fullName>
    </recommendedName>
</protein>
<dbReference type="InterPro" id="IPR030385">
    <property type="entry name" value="G_IRG_dom"/>
</dbReference>
<evidence type="ECO:0000256" key="3">
    <source>
        <dbReference type="ARBA" id="ARBA00022801"/>
    </source>
</evidence>
<feature type="domain" description="IRG-type G" evidence="6">
    <location>
        <begin position="37"/>
        <end position="214"/>
    </location>
</feature>
<evidence type="ECO:0000256" key="4">
    <source>
        <dbReference type="ARBA" id="ARBA00023134"/>
    </source>
</evidence>
<dbReference type="Gene3D" id="3.40.50.300">
    <property type="entry name" value="P-loop containing nucleotide triphosphate hydrolases"/>
    <property type="match status" value="1"/>
</dbReference>
<comment type="similarity">
    <text evidence="1">Belongs to the TRAFAC class dynamin-like GTPase superfamily. IRG family.</text>
</comment>
<keyword evidence="5" id="KW-1133">Transmembrane helix</keyword>
<dbReference type="PANTHER" id="PTHR32341:SF10">
    <property type="entry name" value="INTERFERON-INDUCIBLE GTPASE 5"/>
    <property type="match status" value="1"/>
</dbReference>
<keyword evidence="5" id="KW-0812">Transmembrane</keyword>
<dbReference type="InterPro" id="IPR027417">
    <property type="entry name" value="P-loop_NTPase"/>
</dbReference>
<evidence type="ECO:0000256" key="5">
    <source>
        <dbReference type="SAM" id="Phobius"/>
    </source>
</evidence>
<evidence type="ECO:0000256" key="2">
    <source>
        <dbReference type="ARBA" id="ARBA00022741"/>
    </source>
</evidence>
<evidence type="ECO:0000256" key="1">
    <source>
        <dbReference type="ARBA" id="ARBA00005429"/>
    </source>
</evidence>
<dbReference type="PROSITE" id="PS51716">
    <property type="entry name" value="G_IRG"/>
    <property type="match status" value="1"/>
</dbReference>
<keyword evidence="2" id="KW-0547">Nucleotide-binding</keyword>
<keyword evidence="8" id="KW-1185">Reference proteome</keyword>
<dbReference type="GO" id="GO:0005525">
    <property type="term" value="F:GTP binding"/>
    <property type="evidence" value="ECO:0007669"/>
    <property type="project" value="UniProtKB-KW"/>
</dbReference>
<feature type="transmembrane region" description="Helical" evidence="5">
    <location>
        <begin position="245"/>
        <end position="264"/>
    </location>
</feature>
<dbReference type="SUPFAM" id="SSF52540">
    <property type="entry name" value="P-loop containing nucleoside triphosphate hydrolases"/>
    <property type="match status" value="1"/>
</dbReference>
<dbReference type="InterPro" id="IPR051515">
    <property type="entry name" value="IRG"/>
</dbReference>
<keyword evidence="3" id="KW-0378">Hydrolase</keyword>
<comment type="caution">
    <text evidence="7">The sequence shown here is derived from an EMBL/GenBank/DDBJ whole genome shotgun (WGS) entry which is preliminary data.</text>
</comment>
<dbReference type="Pfam" id="PF05049">
    <property type="entry name" value="IIGP"/>
    <property type="match status" value="1"/>
</dbReference>
<reference evidence="7 8" key="1">
    <citation type="submission" date="2024-09" db="EMBL/GenBank/DDBJ databases">
        <title>A chromosome-level genome assembly of Gray's grenadier anchovy, Coilia grayii.</title>
        <authorList>
            <person name="Fu Z."/>
        </authorList>
    </citation>
    <scope>NUCLEOTIDE SEQUENCE [LARGE SCALE GENOMIC DNA]</scope>
    <source>
        <strain evidence="7">G4</strain>
        <tissue evidence="7">Muscle</tissue>
    </source>
</reference>
<dbReference type="GO" id="GO:0016787">
    <property type="term" value="F:hydrolase activity"/>
    <property type="evidence" value="ECO:0007669"/>
    <property type="project" value="UniProtKB-KW"/>
</dbReference>
<dbReference type="AlphaFoldDB" id="A0ABD1IU74"/>
<name>A0ABD1IU74_9TELE</name>
<dbReference type="InterPro" id="IPR007743">
    <property type="entry name" value="Immunity-related_GTPase-like"/>
</dbReference>
<dbReference type="Proteomes" id="UP001591681">
    <property type="component" value="Unassembled WGS sequence"/>
</dbReference>
<dbReference type="PANTHER" id="PTHR32341">
    <property type="entry name" value="INTERFERON-INDUCIBLE GTPASE"/>
    <property type="match status" value="1"/>
</dbReference>
<evidence type="ECO:0000313" key="7">
    <source>
        <dbReference type="EMBL" id="KAL2078372.1"/>
    </source>
</evidence>
<dbReference type="EMBL" id="JBHFQA010000023">
    <property type="protein sequence ID" value="KAL2078372.1"/>
    <property type="molecule type" value="Genomic_DNA"/>
</dbReference>
<proteinExistence type="inferred from homology"/>